<dbReference type="Proteomes" id="UP001151760">
    <property type="component" value="Unassembled WGS sequence"/>
</dbReference>
<proteinExistence type="predicted"/>
<comment type="caution">
    <text evidence="1">The sequence shown here is derived from an EMBL/GenBank/DDBJ whole genome shotgun (WGS) entry which is preliminary data.</text>
</comment>
<evidence type="ECO:0000313" key="2">
    <source>
        <dbReference type="Proteomes" id="UP001151760"/>
    </source>
</evidence>
<accession>A0ABQ4X064</accession>
<evidence type="ECO:0000313" key="1">
    <source>
        <dbReference type="EMBL" id="GJS58581.1"/>
    </source>
</evidence>
<dbReference type="EMBL" id="BQNB010009089">
    <property type="protein sequence ID" value="GJS58581.1"/>
    <property type="molecule type" value="Genomic_DNA"/>
</dbReference>
<organism evidence="1 2">
    <name type="scientific">Tanacetum coccineum</name>
    <dbReference type="NCBI Taxonomy" id="301880"/>
    <lineage>
        <taxon>Eukaryota</taxon>
        <taxon>Viridiplantae</taxon>
        <taxon>Streptophyta</taxon>
        <taxon>Embryophyta</taxon>
        <taxon>Tracheophyta</taxon>
        <taxon>Spermatophyta</taxon>
        <taxon>Magnoliopsida</taxon>
        <taxon>eudicotyledons</taxon>
        <taxon>Gunneridae</taxon>
        <taxon>Pentapetalae</taxon>
        <taxon>asterids</taxon>
        <taxon>campanulids</taxon>
        <taxon>Asterales</taxon>
        <taxon>Asteraceae</taxon>
        <taxon>Asteroideae</taxon>
        <taxon>Anthemideae</taxon>
        <taxon>Anthemidinae</taxon>
        <taxon>Tanacetum</taxon>
    </lineage>
</organism>
<name>A0ABQ4X064_9ASTR</name>
<sequence length="125" mass="14322">MVEGVQGCEWTWDDKEVTRLTWWLRVVMKVLARLLGVVVDEEQAITVTEKKNLKNDIEDETLEIDEVVNIKESRNHPLENVIGNLNQRTLRYIKGTMHLGLWSPKGTGIETVVYADSDHAGDYVD</sequence>
<protein>
    <submittedName>
        <fullName evidence="1">Uncharacterized protein</fullName>
    </submittedName>
</protein>
<keyword evidence="2" id="KW-1185">Reference proteome</keyword>
<gene>
    <name evidence="1" type="ORF">Tco_0653365</name>
</gene>
<reference evidence="1" key="1">
    <citation type="journal article" date="2022" name="Int. J. Mol. Sci.">
        <title>Draft Genome of Tanacetum Coccineum: Genomic Comparison of Closely Related Tanacetum-Family Plants.</title>
        <authorList>
            <person name="Yamashiro T."/>
            <person name="Shiraishi A."/>
            <person name="Nakayama K."/>
            <person name="Satake H."/>
        </authorList>
    </citation>
    <scope>NUCLEOTIDE SEQUENCE</scope>
</reference>
<reference evidence="1" key="2">
    <citation type="submission" date="2022-01" db="EMBL/GenBank/DDBJ databases">
        <authorList>
            <person name="Yamashiro T."/>
            <person name="Shiraishi A."/>
            <person name="Satake H."/>
            <person name="Nakayama K."/>
        </authorList>
    </citation>
    <scope>NUCLEOTIDE SEQUENCE</scope>
</reference>